<comment type="caution">
    <text evidence="10">The sequence shown here is derived from an EMBL/GenBank/DDBJ whole genome shotgun (WGS) entry which is preliminary data.</text>
</comment>
<feature type="domain" description="Response regulatory" evidence="8">
    <location>
        <begin position="2"/>
        <end position="116"/>
    </location>
</feature>
<keyword evidence="3" id="KW-0805">Transcription regulation</keyword>
<organism evidence="10 11">
    <name type="scientific">Pedosphaera parvula (strain Ellin514)</name>
    <dbReference type="NCBI Taxonomy" id="320771"/>
    <lineage>
        <taxon>Bacteria</taxon>
        <taxon>Pseudomonadati</taxon>
        <taxon>Verrucomicrobiota</taxon>
        <taxon>Pedosphaerae</taxon>
        <taxon>Pedosphaerales</taxon>
        <taxon>Pedosphaeraceae</taxon>
        <taxon>Pedosphaera</taxon>
    </lineage>
</organism>
<sequence length="224" mass="25286" precursor="true">MRILVVEDEKKTASFIRKALQAESFAVDVSHDGTEALLLASNTPFDAIVLDIMLPGRDGLSVLRQLRQQKNQTPVLLLSARGEVNERVEGLNAGADDYLPKPFALAELIARVRSIGRRSNEPKSVLLQVADLTLDTITRQAQRGGTSFELTTREYRLLEFLMRTPGRICGRMAILEKVWDYDFDPGTNLVDVYIKRLREKVDEGFEPKLLHTVRNVGYVMKEQS</sequence>
<dbReference type="RefSeq" id="WP_007414142.1">
    <property type="nucleotide sequence ID" value="NZ_ABOX02000007.1"/>
</dbReference>
<evidence type="ECO:0000256" key="7">
    <source>
        <dbReference type="PROSITE-ProRule" id="PRU01091"/>
    </source>
</evidence>
<dbReference type="GO" id="GO:0032993">
    <property type="term" value="C:protein-DNA complex"/>
    <property type="evidence" value="ECO:0007669"/>
    <property type="project" value="TreeGrafter"/>
</dbReference>
<dbReference type="InterPro" id="IPR001867">
    <property type="entry name" value="OmpR/PhoB-type_DNA-bd"/>
</dbReference>
<dbReference type="InterPro" id="IPR001789">
    <property type="entry name" value="Sig_transdc_resp-reg_receiver"/>
</dbReference>
<dbReference type="SUPFAM" id="SSF52172">
    <property type="entry name" value="CheY-like"/>
    <property type="match status" value="1"/>
</dbReference>
<keyword evidence="4 7" id="KW-0238">DNA-binding</keyword>
<dbReference type="InterPro" id="IPR011006">
    <property type="entry name" value="CheY-like_superfamily"/>
</dbReference>
<dbReference type="PANTHER" id="PTHR48111">
    <property type="entry name" value="REGULATOR OF RPOS"/>
    <property type="match status" value="1"/>
</dbReference>
<dbReference type="SMART" id="SM00862">
    <property type="entry name" value="Trans_reg_C"/>
    <property type="match status" value="1"/>
</dbReference>
<dbReference type="SMART" id="SM00448">
    <property type="entry name" value="REC"/>
    <property type="match status" value="1"/>
</dbReference>
<dbReference type="STRING" id="320771.Cflav_PD4648"/>
<keyword evidence="11" id="KW-1185">Reference proteome</keyword>
<evidence type="ECO:0000313" key="11">
    <source>
        <dbReference type="Proteomes" id="UP000003688"/>
    </source>
</evidence>
<feature type="DNA-binding region" description="OmpR/PhoB-type" evidence="7">
    <location>
        <begin position="124"/>
        <end position="222"/>
    </location>
</feature>
<dbReference type="AlphaFoldDB" id="B9XE94"/>
<dbReference type="Pfam" id="PF00072">
    <property type="entry name" value="Response_reg"/>
    <property type="match status" value="1"/>
</dbReference>
<evidence type="ECO:0000256" key="2">
    <source>
        <dbReference type="ARBA" id="ARBA00023012"/>
    </source>
</evidence>
<dbReference type="Gene3D" id="6.10.250.690">
    <property type="match status" value="1"/>
</dbReference>
<dbReference type="GO" id="GO:0005829">
    <property type="term" value="C:cytosol"/>
    <property type="evidence" value="ECO:0007669"/>
    <property type="project" value="TreeGrafter"/>
</dbReference>
<evidence type="ECO:0000256" key="5">
    <source>
        <dbReference type="ARBA" id="ARBA00023163"/>
    </source>
</evidence>
<evidence type="ECO:0000256" key="3">
    <source>
        <dbReference type="ARBA" id="ARBA00023015"/>
    </source>
</evidence>
<dbReference type="Pfam" id="PF00486">
    <property type="entry name" value="Trans_reg_C"/>
    <property type="match status" value="1"/>
</dbReference>
<dbReference type="FunFam" id="3.40.50.2300:FF:000002">
    <property type="entry name" value="DNA-binding response regulator PhoP"/>
    <property type="match status" value="1"/>
</dbReference>
<dbReference type="Gene3D" id="1.10.10.10">
    <property type="entry name" value="Winged helix-like DNA-binding domain superfamily/Winged helix DNA-binding domain"/>
    <property type="match status" value="1"/>
</dbReference>
<dbReference type="PROSITE" id="PS50110">
    <property type="entry name" value="RESPONSE_REGULATORY"/>
    <property type="match status" value="1"/>
</dbReference>
<dbReference type="InterPro" id="IPR039420">
    <property type="entry name" value="WalR-like"/>
</dbReference>
<dbReference type="CDD" id="cd19935">
    <property type="entry name" value="REC_OmpR_CusR-like"/>
    <property type="match status" value="1"/>
</dbReference>
<accession>B9XE94</accession>
<feature type="modified residue" description="4-aspartylphosphate" evidence="6">
    <location>
        <position position="51"/>
    </location>
</feature>
<keyword evidence="1 6" id="KW-0597">Phosphoprotein</keyword>
<dbReference type="InterPro" id="IPR036388">
    <property type="entry name" value="WH-like_DNA-bd_sf"/>
</dbReference>
<dbReference type="CDD" id="cd00383">
    <property type="entry name" value="trans_reg_C"/>
    <property type="match status" value="1"/>
</dbReference>
<evidence type="ECO:0000313" key="10">
    <source>
        <dbReference type="EMBL" id="EEF61985.1"/>
    </source>
</evidence>
<feature type="domain" description="OmpR/PhoB-type" evidence="9">
    <location>
        <begin position="124"/>
        <end position="222"/>
    </location>
</feature>
<proteinExistence type="predicted"/>
<evidence type="ECO:0000259" key="8">
    <source>
        <dbReference type="PROSITE" id="PS50110"/>
    </source>
</evidence>
<dbReference type="PROSITE" id="PS51755">
    <property type="entry name" value="OMPR_PHOB"/>
    <property type="match status" value="1"/>
</dbReference>
<dbReference type="GO" id="GO:0006355">
    <property type="term" value="P:regulation of DNA-templated transcription"/>
    <property type="evidence" value="ECO:0007669"/>
    <property type="project" value="InterPro"/>
</dbReference>
<keyword evidence="5" id="KW-0804">Transcription</keyword>
<dbReference type="FunFam" id="1.10.10.10:FF:000005">
    <property type="entry name" value="Two-component system response regulator"/>
    <property type="match status" value="1"/>
</dbReference>
<evidence type="ECO:0000256" key="6">
    <source>
        <dbReference type="PROSITE-ProRule" id="PRU00169"/>
    </source>
</evidence>
<evidence type="ECO:0000256" key="4">
    <source>
        <dbReference type="ARBA" id="ARBA00023125"/>
    </source>
</evidence>
<dbReference type="PANTHER" id="PTHR48111:SF22">
    <property type="entry name" value="REGULATOR OF RPOS"/>
    <property type="match status" value="1"/>
</dbReference>
<dbReference type="OrthoDB" id="9790454at2"/>
<reference evidence="10 11" key="1">
    <citation type="journal article" date="2011" name="J. Bacteriol.">
        <title>Genome sequence of 'Pedosphaera parvula' Ellin514, an aerobic Verrucomicrobial isolate from pasture soil.</title>
        <authorList>
            <person name="Kant R."/>
            <person name="van Passel M.W."/>
            <person name="Sangwan P."/>
            <person name="Palva A."/>
            <person name="Lucas S."/>
            <person name="Copeland A."/>
            <person name="Lapidus A."/>
            <person name="Glavina Del Rio T."/>
            <person name="Dalin E."/>
            <person name="Tice H."/>
            <person name="Bruce D."/>
            <person name="Goodwin L."/>
            <person name="Pitluck S."/>
            <person name="Chertkov O."/>
            <person name="Larimer F.W."/>
            <person name="Land M.L."/>
            <person name="Hauser L."/>
            <person name="Brettin T.S."/>
            <person name="Detter J.C."/>
            <person name="Han S."/>
            <person name="de Vos W.M."/>
            <person name="Janssen P.H."/>
            <person name="Smidt H."/>
        </authorList>
    </citation>
    <scope>NUCLEOTIDE SEQUENCE [LARGE SCALE GENOMIC DNA]</scope>
    <source>
        <strain evidence="10 11">Ellin514</strain>
    </source>
</reference>
<keyword evidence="2" id="KW-0902">Two-component regulatory system</keyword>
<dbReference type="EMBL" id="ABOX02000007">
    <property type="protein sequence ID" value="EEF61985.1"/>
    <property type="molecule type" value="Genomic_DNA"/>
</dbReference>
<dbReference type="Proteomes" id="UP000003688">
    <property type="component" value="Unassembled WGS sequence"/>
</dbReference>
<dbReference type="GO" id="GO:0000156">
    <property type="term" value="F:phosphorelay response regulator activity"/>
    <property type="evidence" value="ECO:0007669"/>
    <property type="project" value="TreeGrafter"/>
</dbReference>
<protein>
    <submittedName>
        <fullName evidence="10">Two component transcriptional regulator, winged helix family</fullName>
    </submittedName>
</protein>
<name>B9XE94_PEDPL</name>
<evidence type="ECO:0000259" key="9">
    <source>
        <dbReference type="PROSITE" id="PS51755"/>
    </source>
</evidence>
<gene>
    <name evidence="10" type="ORF">Cflav_PD4648</name>
</gene>
<evidence type="ECO:0000256" key="1">
    <source>
        <dbReference type="ARBA" id="ARBA00022553"/>
    </source>
</evidence>
<dbReference type="GO" id="GO:0000976">
    <property type="term" value="F:transcription cis-regulatory region binding"/>
    <property type="evidence" value="ECO:0007669"/>
    <property type="project" value="TreeGrafter"/>
</dbReference>
<dbReference type="Gene3D" id="3.40.50.2300">
    <property type="match status" value="1"/>
</dbReference>